<proteinExistence type="predicted"/>
<organism evidence="1 2">
    <name type="scientific">Exidia glandulosa HHB12029</name>
    <dbReference type="NCBI Taxonomy" id="1314781"/>
    <lineage>
        <taxon>Eukaryota</taxon>
        <taxon>Fungi</taxon>
        <taxon>Dikarya</taxon>
        <taxon>Basidiomycota</taxon>
        <taxon>Agaricomycotina</taxon>
        <taxon>Agaricomycetes</taxon>
        <taxon>Auriculariales</taxon>
        <taxon>Exidiaceae</taxon>
        <taxon>Exidia</taxon>
    </lineage>
</organism>
<evidence type="ECO:0008006" key="3">
    <source>
        <dbReference type="Google" id="ProtNLM"/>
    </source>
</evidence>
<protein>
    <recommendedName>
        <fullName evidence="3">F-box domain-containing protein</fullName>
    </recommendedName>
</protein>
<dbReference type="Proteomes" id="UP000077266">
    <property type="component" value="Unassembled WGS sequence"/>
</dbReference>
<dbReference type="EMBL" id="KV426269">
    <property type="protein sequence ID" value="KZV83499.1"/>
    <property type="molecule type" value="Genomic_DNA"/>
</dbReference>
<keyword evidence="2" id="KW-1185">Reference proteome</keyword>
<sequence length="284" mass="31455">MAQANTDVADVVDAASAGMVDSSSFTNLPFELVIIIITAAARDRASPSWAASLALLCRAIRNAVEPVLVETLRMTDTNCNAIARQTTRFQQTRHINVIFTQNAGDIDELDRFRALLGQRFSCCTAVTLFSWGSFCCRQMLLSLPGGSSATLSHLHIRFFPLFYDGPANWLPSSVTHLTLDPPIRDLDALATFIRYISDYLEVCGRDLKRLLFRTPCTLMGVKTAFVGALVGVAVARRDTRLWIDDDRASTDRNFVEYATGKEVAMDEDLGISLWYAGRQLYVPS</sequence>
<dbReference type="InParanoid" id="A0A165ZKB0"/>
<accession>A0A165ZKB0</accession>
<evidence type="ECO:0000313" key="2">
    <source>
        <dbReference type="Proteomes" id="UP000077266"/>
    </source>
</evidence>
<dbReference type="AlphaFoldDB" id="A0A165ZKB0"/>
<gene>
    <name evidence="1" type="ORF">EXIGLDRAFT_842932</name>
</gene>
<name>A0A165ZKB0_EXIGL</name>
<evidence type="ECO:0000313" key="1">
    <source>
        <dbReference type="EMBL" id="KZV83499.1"/>
    </source>
</evidence>
<reference evidence="1 2" key="1">
    <citation type="journal article" date="2016" name="Mol. Biol. Evol.">
        <title>Comparative Genomics of Early-Diverging Mushroom-Forming Fungi Provides Insights into the Origins of Lignocellulose Decay Capabilities.</title>
        <authorList>
            <person name="Nagy L.G."/>
            <person name="Riley R."/>
            <person name="Tritt A."/>
            <person name="Adam C."/>
            <person name="Daum C."/>
            <person name="Floudas D."/>
            <person name="Sun H."/>
            <person name="Yadav J.S."/>
            <person name="Pangilinan J."/>
            <person name="Larsson K.H."/>
            <person name="Matsuura K."/>
            <person name="Barry K."/>
            <person name="Labutti K."/>
            <person name="Kuo R."/>
            <person name="Ohm R.A."/>
            <person name="Bhattacharya S.S."/>
            <person name="Shirouzu T."/>
            <person name="Yoshinaga Y."/>
            <person name="Martin F.M."/>
            <person name="Grigoriev I.V."/>
            <person name="Hibbett D.S."/>
        </authorList>
    </citation>
    <scope>NUCLEOTIDE SEQUENCE [LARGE SCALE GENOMIC DNA]</scope>
    <source>
        <strain evidence="1 2">HHB12029</strain>
    </source>
</reference>